<dbReference type="OMA" id="DIMEVCQ"/>
<dbReference type="PANTHER" id="PTHR47695:SF3">
    <property type="entry name" value="PID DOMAIN-CONTAINING PROTEIN"/>
    <property type="match status" value="1"/>
</dbReference>
<dbReference type="Ensembl" id="ENSCVAT00000010436.1">
    <property type="protein sequence ID" value="ENSCVAP00000003196.1"/>
    <property type="gene ID" value="ENSCVAG00000004361.1"/>
</dbReference>
<name>A0A3Q2CDW6_CYPVA</name>
<evidence type="ECO:0000313" key="4">
    <source>
        <dbReference type="Proteomes" id="UP000265020"/>
    </source>
</evidence>
<evidence type="ECO:0000313" key="3">
    <source>
        <dbReference type="Ensembl" id="ENSCVAP00000003196.1"/>
    </source>
</evidence>
<dbReference type="GO" id="GO:0005737">
    <property type="term" value="C:cytoplasm"/>
    <property type="evidence" value="ECO:0007669"/>
    <property type="project" value="TreeGrafter"/>
</dbReference>
<feature type="domain" description="PID" evidence="2">
    <location>
        <begin position="40"/>
        <end position="172"/>
    </location>
</feature>
<dbReference type="GeneTree" id="ENSGT00940000155567"/>
<dbReference type="Pfam" id="PF21792">
    <property type="entry name" value="DAB2_SBM"/>
    <property type="match status" value="1"/>
</dbReference>
<organism evidence="3 4">
    <name type="scientific">Cyprinodon variegatus</name>
    <name type="common">Sheepshead minnow</name>
    <dbReference type="NCBI Taxonomy" id="28743"/>
    <lineage>
        <taxon>Eukaryota</taxon>
        <taxon>Metazoa</taxon>
        <taxon>Chordata</taxon>
        <taxon>Craniata</taxon>
        <taxon>Vertebrata</taxon>
        <taxon>Euteleostomi</taxon>
        <taxon>Actinopterygii</taxon>
        <taxon>Neopterygii</taxon>
        <taxon>Teleostei</taxon>
        <taxon>Neoteleostei</taxon>
        <taxon>Acanthomorphata</taxon>
        <taxon>Ovalentaria</taxon>
        <taxon>Atherinomorphae</taxon>
        <taxon>Cyprinodontiformes</taxon>
        <taxon>Cyprinodontidae</taxon>
        <taxon>Cyprinodon</taxon>
    </lineage>
</organism>
<feature type="region of interest" description="Disordered" evidence="1">
    <location>
        <begin position="192"/>
        <end position="254"/>
    </location>
</feature>
<evidence type="ECO:0000259" key="2">
    <source>
        <dbReference type="PROSITE" id="PS01179"/>
    </source>
</evidence>
<dbReference type="Gene3D" id="2.30.29.30">
    <property type="entry name" value="Pleckstrin-homology domain (PH domain)/Phosphotyrosine-binding domain (PTB)"/>
    <property type="match status" value="1"/>
</dbReference>
<dbReference type="Pfam" id="PF00640">
    <property type="entry name" value="PID"/>
    <property type="match status" value="1"/>
</dbReference>
<dbReference type="Proteomes" id="UP000265020">
    <property type="component" value="Unassembled WGS sequence"/>
</dbReference>
<keyword evidence="4" id="KW-1185">Reference proteome</keyword>
<dbReference type="SUPFAM" id="SSF50729">
    <property type="entry name" value="PH domain-like"/>
    <property type="match status" value="1"/>
</dbReference>
<dbReference type="InterPro" id="IPR006020">
    <property type="entry name" value="PTB/PI_dom"/>
</dbReference>
<dbReference type="SMART" id="SM00462">
    <property type="entry name" value="PTB"/>
    <property type="match status" value="1"/>
</dbReference>
<proteinExistence type="predicted"/>
<reference evidence="3" key="1">
    <citation type="submission" date="2025-08" db="UniProtKB">
        <authorList>
            <consortium name="Ensembl"/>
        </authorList>
    </citation>
    <scope>IDENTIFICATION</scope>
</reference>
<dbReference type="PROSITE" id="PS01179">
    <property type="entry name" value="PID"/>
    <property type="match status" value="1"/>
</dbReference>
<dbReference type="InterPro" id="IPR011993">
    <property type="entry name" value="PH-like_dom_sf"/>
</dbReference>
<accession>A0A3Q2CDW6</accession>
<dbReference type="AlphaFoldDB" id="A0A3Q2CDW6"/>
<protein>
    <recommendedName>
        <fullName evidence="2">PID domain-containing protein</fullName>
    </recommendedName>
</protein>
<dbReference type="InterPro" id="IPR048559">
    <property type="entry name" value="DAB1/2_SBM"/>
</dbReference>
<reference evidence="3" key="2">
    <citation type="submission" date="2025-09" db="UniProtKB">
        <authorList>
            <consortium name="Ensembl"/>
        </authorList>
    </citation>
    <scope>IDENTIFICATION</scope>
</reference>
<dbReference type="PANTHER" id="PTHR47695">
    <property type="entry name" value="PID DOMAIN-CONTAINING PROTEIN"/>
    <property type="match status" value="1"/>
</dbReference>
<dbReference type="STRING" id="28743.ENSCVAP00000003196"/>
<feature type="compositionally biased region" description="Low complexity" evidence="1">
    <location>
        <begin position="206"/>
        <end position="218"/>
    </location>
</feature>
<sequence length="369" mass="39920">MTETEQTAGSNSSQGKPAVRAWTQYRTTGVLSETRSRFEGDGVRYKAKLIGMDPVPQAQGEKMCLDSMMKLKGFEVAERKMGKHKMKIWLKISSNGLKILDERTGVCLHDQDRTRISSVTKDKSDPRALAYIYKHEETYILFYIKTATQADPILSDIMEVCQRVDQETSHKPAETPDISLVVLNEGVASQEMGEAEEKVLNPPPDSSSGQTNQTSTSNELMQIFSPPMTEPLSPDQIPSVSQPTSPAESPQQGLSTAQILSMFPRQPPGGSPYISPPLSPNPMPWGQQGLLGNQTGFWPSVPGMPAGGPQGVMAPPAVVQPQPGFMMMMSPTAPQPLNQYPNPLNSIAMPNGMAGAPGAPAMDDNPLLG</sequence>
<evidence type="ECO:0000256" key="1">
    <source>
        <dbReference type="SAM" id="MobiDB-lite"/>
    </source>
</evidence>
<feature type="compositionally biased region" description="Polar residues" evidence="1">
    <location>
        <begin position="236"/>
        <end position="254"/>
    </location>
</feature>